<keyword evidence="6" id="KW-1185">Reference proteome</keyword>
<proteinExistence type="predicted"/>
<evidence type="ECO:0000313" key="5">
    <source>
        <dbReference type="EMBL" id="MFD0836587.1"/>
    </source>
</evidence>
<dbReference type="Proteomes" id="UP001597011">
    <property type="component" value="Unassembled WGS sequence"/>
</dbReference>
<reference evidence="6" key="1">
    <citation type="journal article" date="2019" name="Int. J. Syst. Evol. Microbiol.">
        <title>The Global Catalogue of Microorganisms (GCM) 10K type strain sequencing project: providing services to taxonomists for standard genome sequencing and annotation.</title>
        <authorList>
            <consortium name="The Broad Institute Genomics Platform"/>
            <consortium name="The Broad Institute Genome Sequencing Center for Infectious Disease"/>
            <person name="Wu L."/>
            <person name="Ma J."/>
        </authorList>
    </citation>
    <scope>NUCLEOTIDE SEQUENCE [LARGE SCALE GENOMIC DNA]</scope>
    <source>
        <strain evidence="6">CCUG 60529</strain>
    </source>
</reference>
<protein>
    <submittedName>
        <fullName evidence="5">Winged helix-turn-helix transcriptional regulator</fullName>
    </submittedName>
</protein>
<gene>
    <name evidence="5" type="ORF">ACFQ0I_12480</name>
</gene>
<comment type="caution">
    <text evidence="5">The sequence shown here is derived from an EMBL/GenBank/DDBJ whole genome shotgun (WGS) entry which is preliminary data.</text>
</comment>
<evidence type="ECO:0000256" key="3">
    <source>
        <dbReference type="ARBA" id="ARBA00023163"/>
    </source>
</evidence>
<evidence type="ECO:0000256" key="2">
    <source>
        <dbReference type="ARBA" id="ARBA00023125"/>
    </source>
</evidence>
<name>A0ABW3BWV5_9FLAO</name>
<dbReference type="InterPro" id="IPR002577">
    <property type="entry name" value="HTH_HxlR"/>
</dbReference>
<dbReference type="SUPFAM" id="SSF46785">
    <property type="entry name" value="Winged helix' DNA-binding domain"/>
    <property type="match status" value="1"/>
</dbReference>
<evidence type="ECO:0000313" key="6">
    <source>
        <dbReference type="Proteomes" id="UP001597011"/>
    </source>
</evidence>
<keyword evidence="3" id="KW-0804">Transcription</keyword>
<feature type="domain" description="HTH hxlR-type" evidence="4">
    <location>
        <begin position="7"/>
        <end position="103"/>
    </location>
</feature>
<dbReference type="PANTHER" id="PTHR33204:SF29">
    <property type="entry name" value="TRANSCRIPTIONAL REGULATOR"/>
    <property type="match status" value="1"/>
</dbReference>
<organism evidence="5 6">
    <name type="scientific">Mariniflexile aquimaris</name>
    <dbReference type="NCBI Taxonomy" id="881009"/>
    <lineage>
        <taxon>Bacteria</taxon>
        <taxon>Pseudomonadati</taxon>
        <taxon>Bacteroidota</taxon>
        <taxon>Flavobacteriia</taxon>
        <taxon>Flavobacteriales</taxon>
        <taxon>Flavobacteriaceae</taxon>
        <taxon>Mariniflexile</taxon>
    </lineage>
</organism>
<evidence type="ECO:0000256" key="1">
    <source>
        <dbReference type="ARBA" id="ARBA00023015"/>
    </source>
</evidence>
<accession>A0ABW3BWV5</accession>
<dbReference type="InterPro" id="IPR036388">
    <property type="entry name" value="WH-like_DNA-bd_sf"/>
</dbReference>
<sequence>MSEVNHCPLNYTMNLIGTKWKPLILFHLLEADLRSGVLQKKIPGISNKMFTQTVRELEKAGLISRKVYPVVPPRVEYGLSARGKSLETILRSLDTWGSEDCQN</sequence>
<dbReference type="InterPro" id="IPR036390">
    <property type="entry name" value="WH_DNA-bd_sf"/>
</dbReference>
<keyword evidence="2" id="KW-0238">DNA-binding</keyword>
<dbReference type="RefSeq" id="WP_379942745.1">
    <property type="nucleotide sequence ID" value="NZ_JBHTIB010000012.1"/>
</dbReference>
<dbReference type="PROSITE" id="PS51118">
    <property type="entry name" value="HTH_HXLR"/>
    <property type="match status" value="1"/>
</dbReference>
<dbReference type="PANTHER" id="PTHR33204">
    <property type="entry name" value="TRANSCRIPTIONAL REGULATOR, MARR FAMILY"/>
    <property type="match status" value="1"/>
</dbReference>
<dbReference type="Pfam" id="PF01638">
    <property type="entry name" value="HxlR"/>
    <property type="match status" value="1"/>
</dbReference>
<evidence type="ECO:0000259" key="4">
    <source>
        <dbReference type="PROSITE" id="PS51118"/>
    </source>
</evidence>
<dbReference type="Gene3D" id="1.10.10.10">
    <property type="entry name" value="Winged helix-like DNA-binding domain superfamily/Winged helix DNA-binding domain"/>
    <property type="match status" value="1"/>
</dbReference>
<keyword evidence="1" id="KW-0805">Transcription regulation</keyword>
<dbReference type="EMBL" id="JBHTIB010000012">
    <property type="protein sequence ID" value="MFD0836587.1"/>
    <property type="molecule type" value="Genomic_DNA"/>
</dbReference>